<dbReference type="EMBL" id="FWZT01000002">
    <property type="protein sequence ID" value="SME94896.1"/>
    <property type="molecule type" value="Genomic_DNA"/>
</dbReference>
<dbReference type="OrthoDB" id="4190732at2"/>
<dbReference type="STRING" id="1513793.SAMN06296036_102154"/>
<dbReference type="SMART" id="SM00829">
    <property type="entry name" value="PKS_ER"/>
    <property type="match status" value="1"/>
</dbReference>
<dbReference type="Pfam" id="PF13602">
    <property type="entry name" value="ADH_zinc_N_2"/>
    <property type="match status" value="1"/>
</dbReference>
<reference evidence="3" key="1">
    <citation type="submission" date="2017-04" db="EMBL/GenBank/DDBJ databases">
        <authorList>
            <person name="Varghese N."/>
            <person name="Submissions S."/>
        </authorList>
    </citation>
    <scope>NUCLEOTIDE SEQUENCE [LARGE SCALE GENOMIC DNA]</scope>
    <source>
        <strain evidence="3">RKEM611</strain>
    </source>
</reference>
<dbReference type="SUPFAM" id="SSF51735">
    <property type="entry name" value="NAD(P)-binding Rossmann-fold domains"/>
    <property type="match status" value="1"/>
</dbReference>
<dbReference type="InterPro" id="IPR020843">
    <property type="entry name" value="ER"/>
</dbReference>
<keyword evidence="3" id="KW-1185">Reference proteome</keyword>
<evidence type="ECO:0000259" key="1">
    <source>
        <dbReference type="SMART" id="SM00829"/>
    </source>
</evidence>
<name>A0A1Y6B946_9BACT</name>
<organism evidence="2 3">
    <name type="scientific">Pseudobacteriovorax antillogorgiicola</name>
    <dbReference type="NCBI Taxonomy" id="1513793"/>
    <lineage>
        <taxon>Bacteria</taxon>
        <taxon>Pseudomonadati</taxon>
        <taxon>Bdellovibrionota</taxon>
        <taxon>Oligoflexia</taxon>
        <taxon>Oligoflexales</taxon>
        <taxon>Pseudobacteriovoracaceae</taxon>
        <taxon>Pseudobacteriovorax</taxon>
    </lineage>
</organism>
<dbReference type="CDD" id="cd08267">
    <property type="entry name" value="MDR1"/>
    <property type="match status" value="1"/>
</dbReference>
<dbReference type="Proteomes" id="UP000192907">
    <property type="component" value="Unassembled WGS sequence"/>
</dbReference>
<dbReference type="Gene3D" id="3.40.50.720">
    <property type="entry name" value="NAD(P)-binding Rossmann-like Domain"/>
    <property type="match status" value="1"/>
</dbReference>
<dbReference type="PANTHER" id="PTHR43482">
    <property type="entry name" value="PROTEIN AST1-RELATED"/>
    <property type="match status" value="1"/>
</dbReference>
<protein>
    <submittedName>
        <fullName evidence="2">NADPH:quinone reductase</fullName>
    </submittedName>
</protein>
<sequence>MNSYIKPKQTLALASRRYGDASQINVETRKIPDLKDGEMLVAVRCSGLTTADSMMRKGEPKFARLFLGLRGPRNPYLGTVFSGTIVATKGDTKELMVGQDIFGETGVAFGSNSDYIIIRHDAVVIPKPGDLSFEAAAVFCDGPLTSYNFIDQIASAEPGQRVYINGGAGSLGVAAIQIAKAKSCYVVASGSEPSHAELLKLGADEFWDYKAGAPTDLEAFDIVFDTVGKLSVNEGRSLLKKRGLYMSPVLTLPVLRAMLVGKIMKPKKRVLFAATGLKAKEDLVPMMKKLLDMYQKENLIVPIARTFDLQAASQAHALIDQGKKKKNFVILHKH</sequence>
<dbReference type="InterPro" id="IPR052585">
    <property type="entry name" value="Lipid_raft_assoc_Zn_ADH"/>
</dbReference>
<dbReference type="PANTHER" id="PTHR43482:SF1">
    <property type="entry name" value="PROTEIN AST1-RELATED"/>
    <property type="match status" value="1"/>
</dbReference>
<gene>
    <name evidence="2" type="ORF">SAMN06296036_102154</name>
</gene>
<evidence type="ECO:0000313" key="3">
    <source>
        <dbReference type="Proteomes" id="UP000192907"/>
    </source>
</evidence>
<dbReference type="SUPFAM" id="SSF50129">
    <property type="entry name" value="GroES-like"/>
    <property type="match status" value="1"/>
</dbReference>
<dbReference type="AlphaFoldDB" id="A0A1Y6B946"/>
<evidence type="ECO:0000313" key="2">
    <source>
        <dbReference type="EMBL" id="SME94896.1"/>
    </source>
</evidence>
<dbReference type="InterPro" id="IPR013154">
    <property type="entry name" value="ADH-like_N"/>
</dbReference>
<accession>A0A1Y6B946</accession>
<dbReference type="GO" id="GO:0016491">
    <property type="term" value="F:oxidoreductase activity"/>
    <property type="evidence" value="ECO:0007669"/>
    <property type="project" value="InterPro"/>
</dbReference>
<dbReference type="InterPro" id="IPR036291">
    <property type="entry name" value="NAD(P)-bd_dom_sf"/>
</dbReference>
<dbReference type="RefSeq" id="WP_132315456.1">
    <property type="nucleotide sequence ID" value="NZ_FWZT01000002.1"/>
</dbReference>
<dbReference type="Pfam" id="PF08240">
    <property type="entry name" value="ADH_N"/>
    <property type="match status" value="1"/>
</dbReference>
<dbReference type="InterPro" id="IPR011032">
    <property type="entry name" value="GroES-like_sf"/>
</dbReference>
<dbReference type="Gene3D" id="3.90.180.10">
    <property type="entry name" value="Medium-chain alcohol dehydrogenases, catalytic domain"/>
    <property type="match status" value="1"/>
</dbReference>
<proteinExistence type="predicted"/>
<feature type="domain" description="Enoyl reductase (ER)" evidence="1">
    <location>
        <begin position="19"/>
        <end position="329"/>
    </location>
</feature>